<keyword evidence="5" id="KW-0808">Transferase</keyword>
<dbReference type="KEGG" id="plei:Q9312_00450"/>
<dbReference type="EMBL" id="CP133548">
    <property type="protein sequence ID" value="WMS87414.1"/>
    <property type="molecule type" value="Genomic_DNA"/>
</dbReference>
<name>A0AA51X706_9GAMM</name>
<evidence type="ECO:0000256" key="8">
    <source>
        <dbReference type="RuleBase" id="RU003693"/>
    </source>
</evidence>
<dbReference type="AlphaFoldDB" id="A0AA51X706"/>
<dbReference type="InterPro" id="IPR015421">
    <property type="entry name" value="PyrdxlP-dep_Trfase_major"/>
</dbReference>
<dbReference type="InterPro" id="IPR015422">
    <property type="entry name" value="PyrdxlP-dep_Trfase_small"/>
</dbReference>
<reference evidence="10 11" key="1">
    <citation type="submission" date="2023-08" db="EMBL/GenBank/DDBJ databases">
        <title>Pleionea litopenaei sp. nov., isolated from stomach of juvenile Litopenaeus vannamei.</title>
        <authorList>
            <person name="Rho A.M."/>
            <person name="Hwang C.Y."/>
        </authorList>
    </citation>
    <scope>NUCLEOTIDE SEQUENCE [LARGE SCALE GENOMIC DNA]</scope>
    <source>
        <strain evidence="10 11">HL-JVS1</strain>
    </source>
</reference>
<evidence type="ECO:0000256" key="1">
    <source>
        <dbReference type="ARBA" id="ARBA00001933"/>
    </source>
</evidence>
<organism evidence="10 11">
    <name type="scientific">Pleionea litopenaei</name>
    <dbReference type="NCBI Taxonomy" id="3070815"/>
    <lineage>
        <taxon>Bacteria</taxon>
        <taxon>Pseudomonadati</taxon>
        <taxon>Pseudomonadota</taxon>
        <taxon>Gammaproteobacteria</taxon>
        <taxon>Oceanospirillales</taxon>
        <taxon>Pleioneaceae</taxon>
        <taxon>Pleionea</taxon>
    </lineage>
</organism>
<feature type="domain" description="Aminotransferase class I/classII large" evidence="9">
    <location>
        <begin position="35"/>
        <end position="316"/>
    </location>
</feature>
<keyword evidence="11" id="KW-1185">Reference proteome</keyword>
<dbReference type="InterPro" id="IPR036412">
    <property type="entry name" value="HAD-like_sf"/>
</dbReference>
<evidence type="ECO:0000256" key="3">
    <source>
        <dbReference type="ARBA" id="ARBA00012748"/>
    </source>
</evidence>
<dbReference type="InterPro" id="IPR015424">
    <property type="entry name" value="PyrdxlP-dep_Trfase"/>
</dbReference>
<dbReference type="GO" id="GO:0004400">
    <property type="term" value="F:histidinol-phosphate transaminase activity"/>
    <property type="evidence" value="ECO:0007669"/>
    <property type="project" value="UniProtKB-EC"/>
</dbReference>
<dbReference type="InterPro" id="IPR041492">
    <property type="entry name" value="HAD_2"/>
</dbReference>
<dbReference type="PROSITE" id="PS00599">
    <property type="entry name" value="AA_TRANSFER_CLASS_2"/>
    <property type="match status" value="1"/>
</dbReference>
<dbReference type="Gene3D" id="3.90.1150.10">
    <property type="entry name" value="Aspartate Aminotransferase, domain 1"/>
    <property type="match status" value="1"/>
</dbReference>
<keyword evidence="6 8" id="KW-0663">Pyridoxal phosphate</keyword>
<evidence type="ECO:0000259" key="9">
    <source>
        <dbReference type="Pfam" id="PF00155"/>
    </source>
</evidence>
<dbReference type="InterPro" id="IPR001917">
    <property type="entry name" value="Aminotrans_II_pyridoxalP_BS"/>
</dbReference>
<dbReference type="PANTHER" id="PTHR42885:SF2">
    <property type="entry name" value="HISTIDINOL-PHOSPHATE AMINOTRANSFERASE"/>
    <property type="match status" value="1"/>
</dbReference>
<dbReference type="EC" id="2.6.1.9" evidence="3"/>
<evidence type="ECO:0000256" key="5">
    <source>
        <dbReference type="ARBA" id="ARBA00022679"/>
    </source>
</evidence>
<evidence type="ECO:0000256" key="6">
    <source>
        <dbReference type="ARBA" id="ARBA00022898"/>
    </source>
</evidence>
<dbReference type="InterPro" id="IPR023214">
    <property type="entry name" value="HAD_sf"/>
</dbReference>
<evidence type="ECO:0000256" key="4">
    <source>
        <dbReference type="ARBA" id="ARBA00022576"/>
    </source>
</evidence>
<gene>
    <name evidence="10" type="ORF">Q9312_00450</name>
</gene>
<dbReference type="SFLD" id="SFLDG01129">
    <property type="entry name" value="C1.5:_HAD__Beta-PGM__Phosphata"/>
    <property type="match status" value="1"/>
</dbReference>
<dbReference type="Gene3D" id="3.40.50.1000">
    <property type="entry name" value="HAD superfamily/HAD-like"/>
    <property type="match status" value="1"/>
</dbReference>
<protein>
    <recommendedName>
        <fullName evidence="3">histidinol-phosphate transaminase</fullName>
        <ecNumber evidence="3">2.6.1.9</ecNumber>
    </recommendedName>
</protein>
<comment type="pathway">
    <text evidence="2">Amino-acid biosynthesis; L-histidine biosynthesis; L-histidine from 5-phospho-alpha-D-ribose 1-diphosphate: step 7/9.</text>
</comment>
<dbReference type="PANTHER" id="PTHR42885">
    <property type="entry name" value="HISTIDINOL-PHOSPHATE AMINOTRANSFERASE-RELATED"/>
    <property type="match status" value="1"/>
</dbReference>
<dbReference type="Pfam" id="PF00155">
    <property type="entry name" value="Aminotran_1_2"/>
    <property type="match status" value="1"/>
</dbReference>
<dbReference type="InterPro" id="IPR004839">
    <property type="entry name" value="Aminotransferase_I/II_large"/>
</dbReference>
<evidence type="ECO:0000256" key="7">
    <source>
        <dbReference type="ARBA" id="ARBA00047481"/>
    </source>
</evidence>
<evidence type="ECO:0000313" key="10">
    <source>
        <dbReference type="EMBL" id="WMS87414.1"/>
    </source>
</evidence>
<comment type="similarity">
    <text evidence="8">Belongs to the class-II pyridoxal-phosphate-dependent aminotransferase family.</text>
</comment>
<dbReference type="Proteomes" id="UP001239782">
    <property type="component" value="Chromosome"/>
</dbReference>
<dbReference type="SFLD" id="SFLDS00003">
    <property type="entry name" value="Haloacid_Dehalogenase"/>
    <property type="match status" value="1"/>
</dbReference>
<dbReference type="GO" id="GO:0030170">
    <property type="term" value="F:pyridoxal phosphate binding"/>
    <property type="evidence" value="ECO:0007669"/>
    <property type="project" value="InterPro"/>
</dbReference>
<dbReference type="SUPFAM" id="SSF56784">
    <property type="entry name" value="HAD-like"/>
    <property type="match status" value="1"/>
</dbReference>
<dbReference type="Pfam" id="PF13419">
    <property type="entry name" value="HAD_2"/>
    <property type="match status" value="1"/>
</dbReference>
<dbReference type="RefSeq" id="WP_309202557.1">
    <property type="nucleotide sequence ID" value="NZ_CP133548.1"/>
</dbReference>
<dbReference type="CDD" id="cd00609">
    <property type="entry name" value="AAT_like"/>
    <property type="match status" value="1"/>
</dbReference>
<dbReference type="Gene3D" id="3.40.640.10">
    <property type="entry name" value="Type I PLP-dependent aspartate aminotransferase-like (Major domain)"/>
    <property type="match status" value="1"/>
</dbReference>
<evidence type="ECO:0000313" key="11">
    <source>
        <dbReference type="Proteomes" id="UP001239782"/>
    </source>
</evidence>
<evidence type="ECO:0000256" key="2">
    <source>
        <dbReference type="ARBA" id="ARBA00005011"/>
    </source>
</evidence>
<sequence length="562" mass="62909">MKLDLNERSDFASSWLNELQLNVDSLWQYPLREPIEQLIADNYNQQWSLQLTADNIFCSNGGDESIYILMRLIKEQSKIILPLPAFSQYTQGIESWQLDSIQIPPKDDLSIDLDALKNAIQETPNSIAVVTSPNNPTGELLDLTVIESLLTLAQSNGSWIFLDEAYIEFSDQPSALELLKRFDNLVLLRTLSKAYGLAGIRFGYLIGSTRLISQFKQRAMPFNVPALSLQIASATFQTKVQDDVTLFIERIKANRSELTGWFKNIGLSPLTSQANFLLVPMSEQLCQLATTALAQQGIQVRQFNDQYLKNCIRITIPYYLNRLVDGLQKVFAPELLCFDMDGVLINTSESYDQAIIKTVYQFTQKTVTLSDILNKRRSGGFNNDWVLSHALINERSKQSIALDSVIEYFQSVYLGNENTPGLISNEKIMVASELNNQLEALPIAKAIVTGRPRFEAEIGLKQLSKTSSVWNDFKLISTDDVQQCKPSPEGILNLKERFNVSRSWMIGDTPDDMQAAINSNSIAIGIGLENADKLRSSGASLVLEDINQLTALLPTAAANNKR</sequence>
<keyword evidence="4 10" id="KW-0032">Aminotransferase</keyword>
<dbReference type="SUPFAM" id="SSF53383">
    <property type="entry name" value="PLP-dependent transferases"/>
    <property type="match status" value="1"/>
</dbReference>
<accession>A0AA51X706</accession>
<proteinExistence type="inferred from homology"/>
<comment type="cofactor">
    <cofactor evidence="1 8">
        <name>pyridoxal 5'-phosphate</name>
        <dbReference type="ChEBI" id="CHEBI:597326"/>
    </cofactor>
</comment>
<comment type="catalytic activity">
    <reaction evidence="7">
        <text>L-histidinol phosphate + 2-oxoglutarate = 3-(imidazol-4-yl)-2-oxopropyl phosphate + L-glutamate</text>
        <dbReference type="Rhea" id="RHEA:23744"/>
        <dbReference type="ChEBI" id="CHEBI:16810"/>
        <dbReference type="ChEBI" id="CHEBI:29985"/>
        <dbReference type="ChEBI" id="CHEBI:57766"/>
        <dbReference type="ChEBI" id="CHEBI:57980"/>
        <dbReference type="EC" id="2.6.1.9"/>
    </reaction>
</comment>